<evidence type="ECO:0000256" key="7">
    <source>
        <dbReference type="ARBA" id="ARBA00022801"/>
    </source>
</evidence>
<dbReference type="Pfam" id="PF00187">
    <property type="entry name" value="Chitin_bind_1"/>
    <property type="match status" value="1"/>
</dbReference>
<gene>
    <name evidence="18" type="ORF">EKO27_g9679</name>
</gene>
<dbReference type="GO" id="GO:0008843">
    <property type="term" value="F:endochitinase activity"/>
    <property type="evidence" value="ECO:0007669"/>
    <property type="project" value="UniProtKB-EC"/>
</dbReference>
<evidence type="ECO:0000256" key="6">
    <source>
        <dbReference type="ARBA" id="ARBA00022669"/>
    </source>
</evidence>
<comment type="catalytic activity">
    <reaction evidence="1">
        <text>Random endo-hydrolysis of N-acetyl-beta-D-glucosaminide (1-&gt;4)-beta-linkages in chitin and chitodextrins.</text>
        <dbReference type="EC" id="3.2.1.14"/>
    </reaction>
</comment>
<evidence type="ECO:0000256" key="15">
    <source>
        <dbReference type="SAM" id="SignalP"/>
    </source>
</evidence>
<dbReference type="PANTHER" id="PTHR11177">
    <property type="entry name" value="CHITINASE"/>
    <property type="match status" value="1"/>
</dbReference>
<dbReference type="InterPro" id="IPR017853">
    <property type="entry name" value="GH"/>
</dbReference>
<keyword evidence="10 13" id="KW-0326">Glycosidase</keyword>
<dbReference type="CDD" id="cd00035">
    <property type="entry name" value="ChtBD1"/>
    <property type="match status" value="1"/>
</dbReference>
<feature type="disulfide bond" evidence="12">
    <location>
        <begin position="112"/>
        <end position="126"/>
    </location>
</feature>
<evidence type="ECO:0000259" key="16">
    <source>
        <dbReference type="PROSITE" id="PS50941"/>
    </source>
</evidence>
<dbReference type="Gene3D" id="3.30.60.10">
    <property type="entry name" value="Endochitinase-like"/>
    <property type="match status" value="1"/>
</dbReference>
<dbReference type="InterPro" id="IPR001223">
    <property type="entry name" value="Glyco_hydro18_cat"/>
</dbReference>
<feature type="signal peptide" evidence="15">
    <location>
        <begin position="1"/>
        <end position="25"/>
    </location>
</feature>
<dbReference type="InterPro" id="IPR036861">
    <property type="entry name" value="Endochitinase-like_sf"/>
</dbReference>
<evidence type="ECO:0000256" key="3">
    <source>
        <dbReference type="ARBA" id="ARBA00008682"/>
    </source>
</evidence>
<dbReference type="SUPFAM" id="SSF51445">
    <property type="entry name" value="(Trans)glycosidases"/>
    <property type="match status" value="1"/>
</dbReference>
<evidence type="ECO:0000256" key="5">
    <source>
        <dbReference type="ARBA" id="ARBA00022525"/>
    </source>
</evidence>
<proteinExistence type="inferred from homology"/>
<evidence type="ECO:0000256" key="9">
    <source>
        <dbReference type="ARBA" id="ARBA00023277"/>
    </source>
</evidence>
<keyword evidence="15" id="KW-0732">Signal</keyword>
<sequence length="1438" mass="158626">MRSKTILDLSGRIFNAFLLAQFALAQYHLAPTVWNESLTNTQPLDFELFRRDYQCAPGQPCTNGACCNGETGYCGFDPQHCGDSVCISNCDARAECGADAAVPGTTCPLNVCCSFYGFCGTTSLFCVNTPGTETPCQSNCDQPPATTLSTGEVTNLVIGYFEAWAPSSTGCNKRDIKYIQEIAGSLSHLYVAFGSMAPHTYEITPMNGIAISTISEIMNLKQSAPGLRIYLSLGGWTYSDNGTETQPVWGDLSSTPQKRNMFINNLAKFMQTWGFDGVDLDWEYPGAPDRGGMERDVPNYVSLLQDIRTRWDGMANGWGLSFTAPSSYWYMRWFDIGNLTAAADWVNLLTYDLHGSWDSPEDQIGSFVYAHTNLTEITDAFNLLWRNNVPANKVNLGIGFYGRTFTLKDHSCTSPGCPFSAAGRKGPCTDTDGILSFKEISDIRNQYNLMTVDDKVAKVNYFTYNQDQWVSYDDVNTLKAKIDYANKNGLLGVFIWAVDQDDDNHDALAAVLDSVGGLGYFDQQNGVGLYGPGENTTEWRPATGWANAAAQTPAVQSATADKQRRRVCCPFTDAPSGASCHWSGSLNPHLPICSGRCETGEIVVAENDFWVYNGGDAYCFSGSAVYCCKASVYAQQSCGPNKGVCIHIDDNGQPSDDDRLRACPLGRNFFTFSQDHCSSGTWMPWCCDSDVDTSGCAWQGPPYPEIGDCAKSDQCPPNYVNLGVSENGGGFDCAHEGSFGYNNWNEVQYSQRALCCPGWNLGGYHDMSPVPYDWLFPDPPPSTETATVMLSIDTNDQGSHHSEDPNENGFGWVIMVGPENQLTSMRKRDGSHWELYNCGDSSHSSTRTVKAVCTDESEASNCHTIFKGGVERTVIEVPHECGPGRYAVAVGMSESVDHILPEEMAHRLVKRGIPKPRVYDLTFDYDFSVLQGRADNDVDVRIDFSTDPYYWSSVVDSPGMKKRDVELRVRHEYGGSWKRYAHDVFHEDKRNTPDEELHLLRKRWFSADLKMWFDKQLAVNEKWEAATHMVNDDFRVYLFDNRVNCNWGGLPVEGYFAAYADLNVNVQTSAQLSLIGKLNNLKSFQESHLLARSKGNIDAILVFDAFGKISFSTGRLEIFGLQSFGATFSVPGLVTVGPNFKVYGQLGGQLTLHTKAQATYNIAHWDYTQRYPNSDSDRGGADTDTSTPMQTSNDENRFEWHADVSVEGDVKATITVSSPLIEFGVVFDSKLNIPSASVLVELDTYATLYGNAGGGSDSAPEVCFGGEAGANLFAAVNAPYLQRDPFLSPQSIMNPNPLCRAPVIQNGDVRLPESGTIVEYVLQKYGNGKLHLPPLSSDFAHTNERLAGSTFTAADITNTFPLTTMRTFLGLDLSVYPNILGYQLCREGEGYKRSRAQSDPDLELMIDGKPPVQLLRKLKDDAEIYIPIEIEPIEFTAV</sequence>
<evidence type="ECO:0000256" key="14">
    <source>
        <dbReference type="SAM" id="MobiDB-lite"/>
    </source>
</evidence>
<dbReference type="SUPFAM" id="SSF57016">
    <property type="entry name" value="Plant lectins/antimicrobial peptides"/>
    <property type="match status" value="1"/>
</dbReference>
<dbReference type="PROSITE" id="PS50941">
    <property type="entry name" value="CHIT_BIND_I_2"/>
    <property type="match status" value="1"/>
</dbReference>
<evidence type="ECO:0000256" key="13">
    <source>
        <dbReference type="RuleBase" id="RU000489"/>
    </source>
</evidence>
<keyword evidence="12" id="KW-1015">Disulfide bond</keyword>
<dbReference type="Proteomes" id="UP000286045">
    <property type="component" value="Unassembled WGS sequence"/>
</dbReference>
<dbReference type="GO" id="GO:0006032">
    <property type="term" value="P:chitin catabolic process"/>
    <property type="evidence" value="ECO:0007669"/>
    <property type="project" value="UniProtKB-KW"/>
</dbReference>
<evidence type="ECO:0000256" key="10">
    <source>
        <dbReference type="ARBA" id="ARBA00023295"/>
    </source>
</evidence>
<evidence type="ECO:0000256" key="2">
    <source>
        <dbReference type="ARBA" id="ARBA00004613"/>
    </source>
</evidence>
<dbReference type="PROSITE" id="PS51910">
    <property type="entry name" value="GH18_2"/>
    <property type="match status" value="1"/>
</dbReference>
<dbReference type="STRING" id="363999.A0A439CTE2"/>
<dbReference type="EC" id="3.2.1.14" evidence="4"/>
<comment type="similarity">
    <text evidence="3">Belongs to the glycosyl hydrolase 18 family. Chitinase class V subfamily.</text>
</comment>
<dbReference type="Gene3D" id="3.20.20.80">
    <property type="entry name" value="Glycosidases"/>
    <property type="match status" value="1"/>
</dbReference>
<dbReference type="Gene3D" id="3.40.30.10">
    <property type="entry name" value="Glutaredoxin"/>
    <property type="match status" value="1"/>
</dbReference>
<evidence type="ECO:0000313" key="19">
    <source>
        <dbReference type="Proteomes" id="UP000286045"/>
    </source>
</evidence>
<dbReference type="InterPro" id="IPR001579">
    <property type="entry name" value="Glyco_hydro_18_chit_AS"/>
</dbReference>
<dbReference type="PROSITE" id="PS00026">
    <property type="entry name" value="CHIT_BIND_I_1"/>
    <property type="match status" value="1"/>
</dbReference>
<evidence type="ECO:0000259" key="17">
    <source>
        <dbReference type="PROSITE" id="PS51910"/>
    </source>
</evidence>
<evidence type="ECO:0000256" key="8">
    <source>
        <dbReference type="ARBA" id="ARBA00023024"/>
    </source>
</evidence>
<dbReference type="GO" id="GO:0000272">
    <property type="term" value="P:polysaccharide catabolic process"/>
    <property type="evidence" value="ECO:0007669"/>
    <property type="project" value="UniProtKB-KW"/>
</dbReference>
<evidence type="ECO:0000256" key="4">
    <source>
        <dbReference type="ARBA" id="ARBA00012729"/>
    </source>
</evidence>
<dbReference type="GO" id="GO:0008061">
    <property type="term" value="F:chitin binding"/>
    <property type="evidence" value="ECO:0007669"/>
    <property type="project" value="UniProtKB-UniRule"/>
</dbReference>
<accession>A0A439CTE2</accession>
<comment type="caution">
    <text evidence="18">The sequence shown here is derived from an EMBL/GenBank/DDBJ whole genome shotgun (WGS) entry which is preliminary data.</text>
</comment>
<feature type="domain" description="Chitin-binding type-1" evidence="16">
    <location>
        <begin position="93"/>
        <end position="142"/>
    </location>
</feature>
<dbReference type="SUPFAM" id="SSF52833">
    <property type="entry name" value="Thioredoxin-like"/>
    <property type="match status" value="1"/>
</dbReference>
<dbReference type="Gene3D" id="3.10.50.10">
    <property type="match status" value="1"/>
</dbReference>
<dbReference type="Pfam" id="PF00704">
    <property type="entry name" value="Glyco_hydro_18"/>
    <property type="match status" value="1"/>
</dbReference>
<dbReference type="EMBL" id="RYZI01000441">
    <property type="protein sequence ID" value="RWA05430.1"/>
    <property type="molecule type" value="Genomic_DNA"/>
</dbReference>
<dbReference type="InterPro" id="IPR001002">
    <property type="entry name" value="Chitin-bd_1"/>
</dbReference>
<feature type="disulfide bond" evidence="12">
    <location>
        <begin position="107"/>
        <end position="119"/>
    </location>
</feature>
<feature type="domain" description="GH18" evidence="17">
    <location>
        <begin position="155"/>
        <end position="518"/>
    </location>
</feature>
<keyword evidence="8" id="KW-0146">Chitin degradation</keyword>
<dbReference type="SMART" id="SM00270">
    <property type="entry name" value="ChtBD1"/>
    <property type="match status" value="2"/>
</dbReference>
<evidence type="ECO:0000256" key="12">
    <source>
        <dbReference type="PROSITE-ProRule" id="PRU00261"/>
    </source>
</evidence>
<dbReference type="PANTHER" id="PTHR11177:SF397">
    <property type="entry name" value="CHITINASE"/>
    <property type="match status" value="1"/>
</dbReference>
<dbReference type="PROSITE" id="PS01095">
    <property type="entry name" value="GH18_1"/>
    <property type="match status" value="1"/>
</dbReference>
<evidence type="ECO:0000256" key="1">
    <source>
        <dbReference type="ARBA" id="ARBA00000822"/>
    </source>
</evidence>
<dbReference type="InterPro" id="IPR011583">
    <property type="entry name" value="Chitinase_II/V-like_cat"/>
</dbReference>
<feature type="compositionally biased region" description="Polar residues" evidence="14">
    <location>
        <begin position="1183"/>
        <end position="1193"/>
    </location>
</feature>
<feature type="chain" id="PRO_5019168078" description="chitinase" evidence="15">
    <location>
        <begin position="26"/>
        <end position="1438"/>
    </location>
</feature>
<dbReference type="CDD" id="cd06922">
    <property type="entry name" value="ChtBD1_GH18_1"/>
    <property type="match status" value="1"/>
</dbReference>
<dbReference type="InterPro" id="IPR029070">
    <property type="entry name" value="Chitinase_insertion_sf"/>
</dbReference>
<organism evidence="18 19">
    <name type="scientific">Xylaria grammica</name>
    <dbReference type="NCBI Taxonomy" id="363999"/>
    <lineage>
        <taxon>Eukaryota</taxon>
        <taxon>Fungi</taxon>
        <taxon>Dikarya</taxon>
        <taxon>Ascomycota</taxon>
        <taxon>Pezizomycotina</taxon>
        <taxon>Sordariomycetes</taxon>
        <taxon>Xylariomycetidae</taxon>
        <taxon>Xylariales</taxon>
        <taxon>Xylariaceae</taxon>
        <taxon>Xylaria</taxon>
    </lineage>
</organism>
<dbReference type="InterPro" id="IPR050314">
    <property type="entry name" value="Glycosyl_Hydrlase_18"/>
</dbReference>
<feature type="disulfide bond" evidence="12">
    <location>
        <begin position="136"/>
        <end position="140"/>
    </location>
</feature>
<protein>
    <recommendedName>
        <fullName evidence="4">chitinase</fullName>
        <ecNumber evidence="4">3.2.1.14</ecNumber>
    </recommendedName>
</protein>
<dbReference type="SMART" id="SM00636">
    <property type="entry name" value="Glyco_18"/>
    <property type="match status" value="1"/>
</dbReference>
<dbReference type="SUPFAM" id="SSF54556">
    <property type="entry name" value="Chitinase insertion domain"/>
    <property type="match status" value="1"/>
</dbReference>
<evidence type="ECO:0000313" key="18">
    <source>
        <dbReference type="EMBL" id="RWA05430.1"/>
    </source>
</evidence>
<keyword evidence="7 13" id="KW-0378">Hydrolase</keyword>
<feature type="region of interest" description="Disordered" evidence="14">
    <location>
        <begin position="1171"/>
        <end position="1193"/>
    </location>
</feature>
<keyword evidence="9" id="KW-0119">Carbohydrate metabolism</keyword>
<keyword evidence="11" id="KW-0624">Polysaccharide degradation</keyword>
<name>A0A439CTE2_9PEZI</name>
<dbReference type="InterPro" id="IPR018371">
    <property type="entry name" value="Chitin-binding_1_CS"/>
</dbReference>
<keyword evidence="19" id="KW-1185">Reference proteome</keyword>
<comment type="caution">
    <text evidence="12">Lacks conserved residue(s) required for the propagation of feature annotation.</text>
</comment>
<reference evidence="18 19" key="1">
    <citation type="submission" date="2018-12" db="EMBL/GenBank/DDBJ databases">
        <title>Draft genome sequence of Xylaria grammica IHI A82.</title>
        <authorList>
            <person name="Buettner E."/>
            <person name="Kellner H."/>
        </authorList>
    </citation>
    <scope>NUCLEOTIDE SEQUENCE [LARGE SCALE GENOMIC DNA]</scope>
    <source>
        <strain evidence="18 19">IHI A82</strain>
    </source>
</reference>
<evidence type="ECO:0000256" key="11">
    <source>
        <dbReference type="ARBA" id="ARBA00023326"/>
    </source>
</evidence>
<dbReference type="GO" id="GO:0005576">
    <property type="term" value="C:extracellular region"/>
    <property type="evidence" value="ECO:0007669"/>
    <property type="project" value="UniProtKB-SubCell"/>
</dbReference>
<keyword evidence="5" id="KW-0964">Secreted</keyword>
<comment type="subcellular location">
    <subcellularLocation>
        <location evidence="2">Secreted</location>
    </subcellularLocation>
</comment>
<dbReference type="InterPro" id="IPR036249">
    <property type="entry name" value="Thioredoxin-like_sf"/>
</dbReference>
<keyword evidence="6 12" id="KW-0147">Chitin-binding</keyword>